<dbReference type="SMART" id="SM00834">
    <property type="entry name" value="CxxC_CXXC_SSSS"/>
    <property type="match status" value="1"/>
</dbReference>
<dbReference type="AlphaFoldDB" id="A0A9W6MPB9"/>
<dbReference type="InterPro" id="IPR013429">
    <property type="entry name" value="Regulatory_FmdB_Zinc_ribbon"/>
</dbReference>
<evidence type="ECO:0000313" key="3">
    <source>
        <dbReference type="EMBL" id="GLK53023.1"/>
    </source>
</evidence>
<evidence type="ECO:0000259" key="2">
    <source>
        <dbReference type="SMART" id="SM00834"/>
    </source>
</evidence>
<reference evidence="3" key="2">
    <citation type="submission" date="2023-01" db="EMBL/GenBank/DDBJ databases">
        <authorList>
            <person name="Sun Q."/>
            <person name="Evtushenko L."/>
        </authorList>
    </citation>
    <scope>NUCLEOTIDE SEQUENCE</scope>
    <source>
        <strain evidence="3">VKM B-1513</strain>
    </source>
</reference>
<dbReference type="Proteomes" id="UP001143486">
    <property type="component" value="Unassembled WGS sequence"/>
</dbReference>
<proteinExistence type="predicted"/>
<dbReference type="EMBL" id="BSFE01000007">
    <property type="protein sequence ID" value="GLK53023.1"/>
    <property type="molecule type" value="Genomic_DNA"/>
</dbReference>
<protein>
    <recommendedName>
        <fullName evidence="2">Putative regulatory protein FmdB zinc ribbon domain-containing protein</fullName>
    </recommendedName>
</protein>
<feature type="region of interest" description="Disordered" evidence="1">
    <location>
        <begin position="100"/>
        <end position="141"/>
    </location>
</feature>
<name>A0A9W6MPB9_9PROT</name>
<dbReference type="Pfam" id="PF06676">
    <property type="entry name" value="DUF1178"/>
    <property type="match status" value="1"/>
</dbReference>
<evidence type="ECO:0000313" key="4">
    <source>
        <dbReference type="Proteomes" id="UP001143486"/>
    </source>
</evidence>
<evidence type="ECO:0000256" key="1">
    <source>
        <dbReference type="SAM" id="MobiDB-lite"/>
    </source>
</evidence>
<gene>
    <name evidence="3" type="ORF">GCM10017621_25310</name>
</gene>
<comment type="caution">
    <text evidence="3">The sequence shown here is derived from an EMBL/GenBank/DDBJ whole genome shotgun (WGS) entry which is preliminary data.</text>
</comment>
<dbReference type="PIRSF" id="PIRSF032131">
    <property type="entry name" value="UCP032131"/>
    <property type="match status" value="1"/>
</dbReference>
<organism evidence="3 4">
    <name type="scientific">Maricaulis virginensis</name>
    <dbReference type="NCBI Taxonomy" id="144022"/>
    <lineage>
        <taxon>Bacteria</taxon>
        <taxon>Pseudomonadati</taxon>
        <taxon>Pseudomonadota</taxon>
        <taxon>Alphaproteobacteria</taxon>
        <taxon>Maricaulales</taxon>
        <taxon>Maricaulaceae</taxon>
        <taxon>Maricaulis</taxon>
    </lineage>
</organism>
<reference evidence="3" key="1">
    <citation type="journal article" date="2014" name="Int. J. Syst. Evol. Microbiol.">
        <title>Complete genome sequence of Corynebacterium casei LMG S-19264T (=DSM 44701T), isolated from a smear-ripened cheese.</title>
        <authorList>
            <consortium name="US DOE Joint Genome Institute (JGI-PGF)"/>
            <person name="Walter F."/>
            <person name="Albersmeier A."/>
            <person name="Kalinowski J."/>
            <person name="Ruckert C."/>
        </authorList>
    </citation>
    <scope>NUCLEOTIDE SEQUENCE</scope>
    <source>
        <strain evidence="3">VKM B-1513</strain>
    </source>
</reference>
<keyword evidence="4" id="KW-1185">Reference proteome</keyword>
<sequence length="141" mass="15760">MIRYALRCDQDHEFEAWFSSSDACDDQIERELVQCPECGSSDVHKALMAPAVSTARKREAASPEAQFRDLADRVKAHIRKNYDYVGGDFAREARAMHAGDKPERLIYGETTPEESRKLLDDGVPVAPLPDIMAPTPPKKAN</sequence>
<accession>A0A9W6MPB9</accession>
<dbReference type="RefSeq" id="WP_271187382.1">
    <property type="nucleotide sequence ID" value="NZ_BSFE01000007.1"/>
</dbReference>
<feature type="domain" description="Putative regulatory protein FmdB zinc ribbon" evidence="2">
    <location>
        <begin position="1"/>
        <end position="48"/>
    </location>
</feature>
<dbReference type="InterPro" id="IPR009562">
    <property type="entry name" value="DUF1178"/>
</dbReference>